<dbReference type="OrthoDB" id="9179041at2"/>
<keyword evidence="5" id="KW-1185">Reference proteome</keyword>
<evidence type="ECO:0000313" key="4">
    <source>
        <dbReference type="EMBL" id="KRM41032.1"/>
    </source>
</evidence>
<protein>
    <recommendedName>
        <fullName evidence="3">HTH tetR-type domain-containing protein</fullName>
    </recommendedName>
</protein>
<organism evidence="4 5">
    <name type="scientific">Lactobacillus hamsteri DSM 5661 = JCM 6256</name>
    <dbReference type="NCBI Taxonomy" id="1423754"/>
    <lineage>
        <taxon>Bacteria</taxon>
        <taxon>Bacillati</taxon>
        <taxon>Bacillota</taxon>
        <taxon>Bacilli</taxon>
        <taxon>Lactobacillales</taxon>
        <taxon>Lactobacillaceae</taxon>
        <taxon>Lactobacillus</taxon>
    </lineage>
</organism>
<dbReference type="PANTHER" id="PTHR43479:SF11">
    <property type="entry name" value="ACREF_ENVCD OPERON REPRESSOR-RELATED"/>
    <property type="match status" value="1"/>
</dbReference>
<dbReference type="Pfam" id="PF00440">
    <property type="entry name" value="TetR_N"/>
    <property type="match status" value="1"/>
</dbReference>
<dbReference type="InterPro" id="IPR009057">
    <property type="entry name" value="Homeodomain-like_sf"/>
</dbReference>
<dbReference type="AlphaFoldDB" id="A0A0R1YEW9"/>
<keyword evidence="1 2" id="KW-0238">DNA-binding</keyword>
<sequence length="175" mass="20102">MTAQQKKIIKTASKIIEKDGIEKLTMRKLAKQAKLHPNCLYQNFENKNEILKHVAKSMTDDVLSETRFENKNAKEQLIFAVSAFLKRLSEQPHVIDFVFFNKDIDQILPEDSISIPNHFIGKINAAINERPSNKQVDTQNLFIRILSTIHGLAMMIKQGMLAYHPQLAEVRLAYI</sequence>
<dbReference type="STRING" id="1423754.FC39_GL001676"/>
<evidence type="ECO:0000313" key="5">
    <source>
        <dbReference type="Proteomes" id="UP000051223"/>
    </source>
</evidence>
<dbReference type="RefSeq" id="WP_025080346.1">
    <property type="nucleotide sequence ID" value="NZ_AZGI01000005.1"/>
</dbReference>
<name>A0A0R1YEW9_9LACO</name>
<dbReference type="PROSITE" id="PS50977">
    <property type="entry name" value="HTH_TETR_2"/>
    <property type="match status" value="1"/>
</dbReference>
<proteinExistence type="predicted"/>
<dbReference type="PATRIC" id="fig|1423754.3.peg.1722"/>
<dbReference type="InterPro" id="IPR050624">
    <property type="entry name" value="HTH-type_Tx_Regulator"/>
</dbReference>
<dbReference type="GO" id="GO:0003677">
    <property type="term" value="F:DNA binding"/>
    <property type="evidence" value="ECO:0007669"/>
    <property type="project" value="UniProtKB-UniRule"/>
</dbReference>
<dbReference type="InterPro" id="IPR001647">
    <property type="entry name" value="HTH_TetR"/>
</dbReference>
<evidence type="ECO:0000259" key="3">
    <source>
        <dbReference type="PROSITE" id="PS50977"/>
    </source>
</evidence>
<dbReference type="EMBL" id="AZGI01000005">
    <property type="protein sequence ID" value="KRM41032.1"/>
    <property type="molecule type" value="Genomic_DNA"/>
</dbReference>
<evidence type="ECO:0000256" key="2">
    <source>
        <dbReference type="PROSITE-ProRule" id="PRU00335"/>
    </source>
</evidence>
<dbReference type="SUPFAM" id="SSF46689">
    <property type="entry name" value="Homeodomain-like"/>
    <property type="match status" value="1"/>
</dbReference>
<accession>A0A0R1YEW9</accession>
<dbReference type="PANTHER" id="PTHR43479">
    <property type="entry name" value="ACREF/ENVCD OPERON REPRESSOR-RELATED"/>
    <property type="match status" value="1"/>
</dbReference>
<feature type="DNA-binding region" description="H-T-H motif" evidence="2">
    <location>
        <begin position="25"/>
        <end position="44"/>
    </location>
</feature>
<dbReference type="Gene3D" id="1.10.357.10">
    <property type="entry name" value="Tetracycline Repressor, domain 2"/>
    <property type="match status" value="1"/>
</dbReference>
<gene>
    <name evidence="4" type="ORF">FC39_GL001676</name>
</gene>
<comment type="caution">
    <text evidence="4">The sequence shown here is derived from an EMBL/GenBank/DDBJ whole genome shotgun (WGS) entry which is preliminary data.</text>
</comment>
<reference evidence="4 5" key="1">
    <citation type="journal article" date="2015" name="Genome Announc.">
        <title>Expanding the biotechnology potential of lactobacilli through comparative genomics of 213 strains and associated genera.</title>
        <authorList>
            <person name="Sun Z."/>
            <person name="Harris H.M."/>
            <person name="McCann A."/>
            <person name="Guo C."/>
            <person name="Argimon S."/>
            <person name="Zhang W."/>
            <person name="Yang X."/>
            <person name="Jeffery I.B."/>
            <person name="Cooney J.C."/>
            <person name="Kagawa T.F."/>
            <person name="Liu W."/>
            <person name="Song Y."/>
            <person name="Salvetti E."/>
            <person name="Wrobel A."/>
            <person name="Rasinkangas P."/>
            <person name="Parkhill J."/>
            <person name="Rea M.C."/>
            <person name="O'Sullivan O."/>
            <person name="Ritari J."/>
            <person name="Douillard F.P."/>
            <person name="Paul Ross R."/>
            <person name="Yang R."/>
            <person name="Briner A.E."/>
            <person name="Felis G.E."/>
            <person name="de Vos W.M."/>
            <person name="Barrangou R."/>
            <person name="Klaenhammer T.R."/>
            <person name="Caufield P.W."/>
            <person name="Cui Y."/>
            <person name="Zhang H."/>
            <person name="O'Toole P.W."/>
        </authorList>
    </citation>
    <scope>NUCLEOTIDE SEQUENCE [LARGE SCALE GENOMIC DNA]</scope>
    <source>
        <strain evidence="4 5">DSM 5661</strain>
    </source>
</reference>
<dbReference type="Proteomes" id="UP000051223">
    <property type="component" value="Unassembled WGS sequence"/>
</dbReference>
<evidence type="ECO:0000256" key="1">
    <source>
        <dbReference type="ARBA" id="ARBA00023125"/>
    </source>
</evidence>
<feature type="domain" description="HTH tetR-type" evidence="3">
    <location>
        <begin position="2"/>
        <end position="62"/>
    </location>
</feature>